<dbReference type="InterPro" id="IPR001128">
    <property type="entry name" value="Cyt_P450"/>
</dbReference>
<name>A0A093XLM4_TALMA</name>
<evidence type="ECO:0000256" key="2">
    <source>
        <dbReference type="ARBA" id="ARBA00010617"/>
    </source>
</evidence>
<dbReference type="Pfam" id="PF00067">
    <property type="entry name" value="p450"/>
    <property type="match status" value="1"/>
</dbReference>
<comment type="caution">
    <text evidence="11">The sequence shown here is derived from an EMBL/GenBank/DDBJ whole genome shotgun (WGS) entry which is preliminary data.</text>
</comment>
<evidence type="ECO:0000256" key="3">
    <source>
        <dbReference type="ARBA" id="ARBA00022617"/>
    </source>
</evidence>
<dbReference type="PANTHER" id="PTHR24287:SF1">
    <property type="entry name" value="P450, PUTATIVE (EUROFUNG)-RELATED"/>
    <property type="match status" value="1"/>
</dbReference>
<dbReference type="PRINTS" id="PR01239">
    <property type="entry name" value="EP450IICYP52"/>
</dbReference>
<keyword evidence="3 8" id="KW-0349">Heme</keyword>
<dbReference type="PRINTS" id="PR00464">
    <property type="entry name" value="EP450II"/>
</dbReference>
<dbReference type="GO" id="GO:0016712">
    <property type="term" value="F:oxidoreductase activity, acting on paired donors, with incorporation or reduction of molecular oxygen, reduced flavin or flavoprotein as one donor, and incorporation of one atom of oxygen"/>
    <property type="evidence" value="ECO:0007669"/>
    <property type="project" value="InterPro"/>
</dbReference>
<dbReference type="PROSITE" id="PS00086">
    <property type="entry name" value="CYTOCHROME_P450"/>
    <property type="match status" value="1"/>
</dbReference>
<sequence>MLKLLYLVAICLILYVSRSIATVISDRRKAKTLGCQPGRSIKNRLPLGFDMFQKFKTAFDNGRFPQEMAKIFVEQRSRTFGLSLFGSNFIQTAEPRNIQALLATQFSDFDLGDLRRQAFYPLLGNGIFTADGKAWEHSRAMIRPQFVRDQVADLAHEENHVQELLQQLVTDKLGWTKPTSIVPLIFRLTFDSTTEFLFGTNVYSQRQAGNQNETALFEWNTLAESFDLAKKHLCDRMQLAQFYWLHNPKEFRENVQEVHRFADFCVQNALKRVEQLDRQSEKSGNTRYNYTFLDELARVTKDPVELRSQAMNLLLAGRDTTASLLSWTIWLLGRHPAIFNRLRNQILEDFGPYEQTEKITFSSLKSCTYLQHVLNEVLRLYPPVPMNSRRAVKDTTLPLGGGQDGKSPLFVKKGVEVEYFVYVMHREEEFWGKDANEFNPDRWVSRKSGWEYLPFNGGPRICLGQQFALTVAGYVISRILQRFDQLKLEDESFVPTHRLGLTDAPQEYIAPLSQFVPEQQSAVLPQ</sequence>
<protein>
    <submittedName>
        <fullName evidence="11">Cytochrome P450</fullName>
    </submittedName>
</protein>
<evidence type="ECO:0000256" key="5">
    <source>
        <dbReference type="ARBA" id="ARBA00023002"/>
    </source>
</evidence>
<dbReference type="InterPro" id="IPR036396">
    <property type="entry name" value="Cyt_P450_sf"/>
</dbReference>
<accession>A0A093XLM4</accession>
<dbReference type="EMBL" id="JPOX01000020">
    <property type="protein sequence ID" value="KFX46128.1"/>
    <property type="molecule type" value="Genomic_DNA"/>
</dbReference>
<keyword evidence="10" id="KW-0732">Signal</keyword>
<dbReference type="CDD" id="cd11063">
    <property type="entry name" value="CYP52"/>
    <property type="match status" value="1"/>
</dbReference>
<dbReference type="HOGENOM" id="CLU_001570_27_0_1"/>
<keyword evidence="7 9" id="KW-0503">Monooxygenase</keyword>
<gene>
    <name evidence="11" type="ORF">GQ26_0201070</name>
</gene>
<dbReference type="PRINTS" id="PR00385">
    <property type="entry name" value="P450"/>
</dbReference>
<evidence type="ECO:0000256" key="9">
    <source>
        <dbReference type="RuleBase" id="RU000461"/>
    </source>
</evidence>
<reference key="1">
    <citation type="journal article" date="2014" name="PLoS Genet.">
        <title>Signature Gene Expression Reveals Novel Clues to the Molecular Mechanisms of Dimorphic Transition in Penicillium marneffei.</title>
        <authorList>
            <person name="Yang E."/>
            <person name="Wang G."/>
            <person name="Cai J."/>
            <person name="Woo P.C."/>
            <person name="Lau S.K."/>
            <person name="Yuen K.-Y."/>
            <person name="Chow W.-N."/>
            <person name="Lin X."/>
        </authorList>
    </citation>
    <scope>NUCLEOTIDE SEQUENCE [LARGE SCALE GENOMIC DNA]</scope>
    <source>
        <strain>PM1</strain>
    </source>
</reference>
<proteinExistence type="inferred from homology"/>
<dbReference type="InterPro" id="IPR002402">
    <property type="entry name" value="Cyt_P450_E_grp-II"/>
</dbReference>
<dbReference type="Gene3D" id="1.10.630.10">
    <property type="entry name" value="Cytochrome P450"/>
    <property type="match status" value="1"/>
</dbReference>
<evidence type="ECO:0000256" key="8">
    <source>
        <dbReference type="PIRSR" id="PIRSR602402-1"/>
    </source>
</evidence>
<dbReference type="eggNOG" id="KOG0157">
    <property type="taxonomic scope" value="Eukaryota"/>
</dbReference>
<dbReference type="InterPro" id="IPR047146">
    <property type="entry name" value="Cyt_P450_E_CYP52_fungi"/>
</dbReference>
<feature type="chain" id="PRO_5001893885" evidence="10">
    <location>
        <begin position="22"/>
        <end position="526"/>
    </location>
</feature>
<reference evidence="11" key="2">
    <citation type="journal article" date="2014" name="PLoS Genet.">
        <title>Signature gene expression reveals novel clues to the molecular mechanisms of dimorphic transition in Penicillium marneffei.</title>
        <authorList>
            <person name="Yang E."/>
            <person name="Wang G."/>
            <person name="Cai J."/>
            <person name="Woo P.C."/>
            <person name="Lau S.K."/>
            <person name="Yuen K.-Y."/>
            <person name="Chow W.-N."/>
            <person name="Lin X."/>
        </authorList>
    </citation>
    <scope>NUCLEOTIDE SEQUENCE</scope>
    <source>
        <strain evidence="11">PM1</strain>
    </source>
</reference>
<dbReference type="InterPro" id="IPR002974">
    <property type="entry name" value="Cyt_P450_E_CYP52_ascomycetes"/>
</dbReference>
<organism evidence="11">
    <name type="scientific">Talaromyces marneffei PM1</name>
    <dbReference type="NCBI Taxonomy" id="1077442"/>
    <lineage>
        <taxon>Eukaryota</taxon>
        <taxon>Fungi</taxon>
        <taxon>Dikarya</taxon>
        <taxon>Ascomycota</taxon>
        <taxon>Pezizomycotina</taxon>
        <taxon>Eurotiomycetes</taxon>
        <taxon>Eurotiomycetidae</taxon>
        <taxon>Eurotiales</taxon>
        <taxon>Trichocomaceae</taxon>
        <taxon>Talaromyces</taxon>
        <taxon>Talaromyces sect. Talaromyces</taxon>
    </lineage>
</organism>
<keyword evidence="4 8" id="KW-0479">Metal-binding</keyword>
<keyword evidence="6 8" id="KW-0408">Iron</keyword>
<evidence type="ECO:0000256" key="6">
    <source>
        <dbReference type="ARBA" id="ARBA00023004"/>
    </source>
</evidence>
<comment type="cofactor">
    <cofactor evidence="1 8">
        <name>heme</name>
        <dbReference type="ChEBI" id="CHEBI:30413"/>
    </cofactor>
</comment>
<dbReference type="SUPFAM" id="SSF48264">
    <property type="entry name" value="Cytochrome P450"/>
    <property type="match status" value="1"/>
</dbReference>
<keyword evidence="5 9" id="KW-0560">Oxidoreductase</keyword>
<dbReference type="InterPro" id="IPR017972">
    <property type="entry name" value="Cyt_P450_CS"/>
</dbReference>
<evidence type="ECO:0000256" key="7">
    <source>
        <dbReference type="ARBA" id="ARBA00023033"/>
    </source>
</evidence>
<dbReference type="PANTHER" id="PTHR24287">
    <property type="entry name" value="P450, PUTATIVE (EUROFUNG)-RELATED"/>
    <property type="match status" value="1"/>
</dbReference>
<comment type="similarity">
    <text evidence="2 9">Belongs to the cytochrome P450 family.</text>
</comment>
<evidence type="ECO:0000256" key="4">
    <source>
        <dbReference type="ARBA" id="ARBA00022723"/>
    </source>
</evidence>
<evidence type="ECO:0000313" key="11">
    <source>
        <dbReference type="EMBL" id="KFX46128.1"/>
    </source>
</evidence>
<evidence type="ECO:0000256" key="1">
    <source>
        <dbReference type="ARBA" id="ARBA00001971"/>
    </source>
</evidence>
<evidence type="ECO:0000256" key="10">
    <source>
        <dbReference type="SAM" id="SignalP"/>
    </source>
</evidence>
<dbReference type="GO" id="GO:0020037">
    <property type="term" value="F:heme binding"/>
    <property type="evidence" value="ECO:0007669"/>
    <property type="project" value="InterPro"/>
</dbReference>
<feature type="binding site" description="axial binding residue" evidence="8">
    <location>
        <position position="462"/>
    </location>
    <ligand>
        <name>heme</name>
        <dbReference type="ChEBI" id="CHEBI:30413"/>
    </ligand>
    <ligandPart>
        <name>Fe</name>
        <dbReference type="ChEBI" id="CHEBI:18248"/>
    </ligandPart>
</feature>
<feature type="signal peptide" evidence="10">
    <location>
        <begin position="1"/>
        <end position="21"/>
    </location>
</feature>
<dbReference type="AlphaFoldDB" id="A0A093XLM4"/>
<dbReference type="GO" id="GO:0005506">
    <property type="term" value="F:iron ion binding"/>
    <property type="evidence" value="ECO:0007669"/>
    <property type="project" value="InterPro"/>
</dbReference>